<keyword evidence="6" id="KW-0456">Lyase</keyword>
<evidence type="ECO:0000256" key="6">
    <source>
        <dbReference type="ARBA" id="ARBA00023239"/>
    </source>
</evidence>
<evidence type="ECO:0000256" key="3">
    <source>
        <dbReference type="ARBA" id="ARBA00009263"/>
    </source>
</evidence>
<dbReference type="UniPathway" id="UPA00128">
    <property type="reaction ID" value="UER00190"/>
</dbReference>
<sequence length="1116" mass="127622">LKYDFMKRKVFAVKCEILYAKMEDSIRREMLAIFKLNGYQLKPDAQKCLIEYMSTFDMADDRKNFINNVITVIQKIPMESCFLDEESVLKSIKHLEKTIPKKSELFIIIPANVVPKFSYDMDKKKFHLLPCTASKSAMLSTGAEKEALYRNRFLLIYQRLLNHELFTVDEPSVFNAKKYQIRTVESLCGFQGSLKSTVIVGMMSQLKHHTFHLEDLTGDIEMNLTETNFQPGLYVENMIVMVEGFVSDSILHATTIGFPPIESAEQSLNHLDNMDLFGGQKEIKELNLNELSQLEETFDAMFIFLSDIFLDSPKVRKALNCLFDGFSENDPSQLLFFVFSGEFLSEYYGIQQASILQDGFKALADIVVNYPNLVKRAQFIFIPSSADAVFTDTIPRQPLLPSVVAPFKSKVQNCTLATNPCRIRYLSHRIVVFREDIVSRICRNSFYMPNEMENIPEYFAKTILAQSHLSPLPLHISPVYWNLDHSLYLYPLPDLVVCCDKYRPFTQTVQGCVVTNPRQFCFPIVELWRTASFLVEIIELQDNFEASHSIQIVESSGVFPCVAMKIDHSHHFISIKQMKQNEIPGNYLEVTDARAEGSSKHDETYHHHDPKSALERCGGKAVPLWERPTLSLALTGLLSSGDHWYVQLNLIHIFKIRISNLLCRYYYTRPNERWHLLATFDLCPLKDICKCHFNFNIAIESLKLKLCICTRLYKCLHSLKIVLERNLCSCSVRNLPKHGSCSAYAIQLSKQYIIIIIIINSMAVVEDNRPKVALVTGICGQDGSYLVELLLSKGYKVHGIMRRSSSFNTGRIIHLYDDPVLHQSKILHYGDLSDSSGLTNLINTIKPDEIYNLAAQSHVKVSFDVPEYTSDINAIGTLRLLCAIRACNLKNVRFYQASSSELFGKVQEIPQSETTPFYPRSPYAVSKQYAYWIVVNYREAYNIFACNGILFNHESPRRGETFVTRKITRSVAKISLGLADCVELGNLNAKRDWGYAKDYVEAMWLMLQQEEPQDYVISTGETHSVREFVELAFKCINEEIVWKGEGENEVGICTSNGKVRVKVNPKYYRPTEVDLLIGDSSKARRLLHWKPSVSFPELVSMMVAADIELMKENPRA</sequence>
<evidence type="ECO:0000256" key="5">
    <source>
        <dbReference type="ARBA" id="ARBA00022705"/>
    </source>
</evidence>
<dbReference type="Gene3D" id="3.90.25.10">
    <property type="entry name" value="UDP-galactose 4-epimerase, domain 1"/>
    <property type="match status" value="1"/>
</dbReference>
<reference evidence="11 12" key="1">
    <citation type="submission" date="2015-01" db="EMBL/GenBank/DDBJ databases">
        <title>Evolution of Trichinella species and genotypes.</title>
        <authorList>
            <person name="Korhonen P.K."/>
            <person name="Edoardo P."/>
            <person name="Giuseppe L.R."/>
            <person name="Gasser R.B."/>
        </authorList>
    </citation>
    <scope>NUCLEOTIDE SEQUENCE [LARGE SCALE GENOMIC DNA]</scope>
    <source>
        <strain evidence="11">ISS2496</strain>
    </source>
</reference>
<dbReference type="NCBIfam" id="TIGR01472">
    <property type="entry name" value="gmd"/>
    <property type="match status" value="1"/>
</dbReference>
<dbReference type="HAMAP" id="MF_00955">
    <property type="entry name" value="GDP_Man_dehydratase"/>
    <property type="match status" value="1"/>
</dbReference>
<organism evidence="11 12">
    <name type="scientific">Trichinella patagoniensis</name>
    <dbReference type="NCBI Taxonomy" id="990121"/>
    <lineage>
        <taxon>Eukaryota</taxon>
        <taxon>Metazoa</taxon>
        <taxon>Ecdysozoa</taxon>
        <taxon>Nematoda</taxon>
        <taxon>Enoplea</taxon>
        <taxon>Dorylaimia</taxon>
        <taxon>Trichinellida</taxon>
        <taxon>Trichinellidae</taxon>
        <taxon>Trichinella</taxon>
    </lineage>
</organism>
<evidence type="ECO:0000256" key="7">
    <source>
        <dbReference type="ARBA" id="ARBA00031085"/>
    </source>
</evidence>
<dbReference type="InterPro" id="IPR007185">
    <property type="entry name" value="DNA_pol_a/d/e_bsu"/>
</dbReference>
<dbReference type="Pfam" id="PF12213">
    <property type="entry name" value="Dpoe2NT"/>
    <property type="match status" value="1"/>
</dbReference>
<comment type="pathway">
    <text evidence="2">Nucleotide-sugar biosynthesis; GDP-L-fucose biosynthesis via de novo pathway; GDP-L-fucose from GDP-alpha-D-mannose: step 1/2.</text>
</comment>
<dbReference type="Gene3D" id="3.40.50.720">
    <property type="entry name" value="NAD(P)-binding Rossmann-like Domain"/>
    <property type="match status" value="1"/>
</dbReference>
<evidence type="ECO:0000256" key="4">
    <source>
        <dbReference type="ARBA" id="ARBA00011989"/>
    </source>
</evidence>
<dbReference type="InterPro" id="IPR006368">
    <property type="entry name" value="GDP_Man_deHydtase"/>
</dbReference>
<feature type="domain" description="DNA polymerase epsilon subunit B N-terminal" evidence="9">
    <location>
        <begin position="22"/>
        <end position="93"/>
    </location>
</feature>
<keyword evidence="12" id="KW-1185">Reference proteome</keyword>
<accession>A0A0V1AGZ7</accession>
<dbReference type="GO" id="GO:0008446">
    <property type="term" value="F:GDP-mannose 4,6-dehydratase activity"/>
    <property type="evidence" value="ECO:0007669"/>
    <property type="project" value="UniProtKB-EC"/>
</dbReference>
<dbReference type="GO" id="GO:0042351">
    <property type="term" value="P:'de novo' GDP-L-fucose biosynthetic process"/>
    <property type="evidence" value="ECO:0007669"/>
    <property type="project" value="UniProtKB-UniPathway"/>
</dbReference>
<dbReference type="InterPro" id="IPR036291">
    <property type="entry name" value="NAD(P)-bd_dom_sf"/>
</dbReference>
<dbReference type="PANTHER" id="PTHR43715:SF1">
    <property type="entry name" value="GDP-MANNOSE 4,6 DEHYDRATASE"/>
    <property type="match status" value="1"/>
</dbReference>
<proteinExistence type="inferred from homology"/>
<dbReference type="Proteomes" id="UP000054783">
    <property type="component" value="Unassembled WGS sequence"/>
</dbReference>
<dbReference type="GO" id="GO:0006260">
    <property type="term" value="P:DNA replication"/>
    <property type="evidence" value="ECO:0007669"/>
    <property type="project" value="UniProtKB-KW"/>
</dbReference>
<dbReference type="Gene3D" id="3.60.21.60">
    <property type="match status" value="1"/>
</dbReference>
<dbReference type="InterPro" id="IPR024639">
    <property type="entry name" value="DNA_pol_e_bsu_N"/>
</dbReference>
<comment type="cofactor">
    <cofactor evidence="1">
        <name>NADP(+)</name>
        <dbReference type="ChEBI" id="CHEBI:58349"/>
    </cofactor>
</comment>
<dbReference type="Pfam" id="PF16363">
    <property type="entry name" value="GDP_Man_Dehyd"/>
    <property type="match status" value="1"/>
</dbReference>
<evidence type="ECO:0000256" key="1">
    <source>
        <dbReference type="ARBA" id="ARBA00001937"/>
    </source>
</evidence>
<feature type="domain" description="NAD(P)-binding" evidence="10">
    <location>
        <begin position="774"/>
        <end position="1102"/>
    </location>
</feature>
<dbReference type="OrthoDB" id="10254730at2759"/>
<protein>
    <recommendedName>
        <fullName evidence="4">GDP-mannose 4,6-dehydratase</fullName>
        <ecNumber evidence="4">4.2.1.47</ecNumber>
    </recommendedName>
    <alternativeName>
        <fullName evidence="7">GDP-D-mannose dehydratase</fullName>
    </alternativeName>
</protein>
<evidence type="ECO:0000313" key="12">
    <source>
        <dbReference type="Proteomes" id="UP000054783"/>
    </source>
</evidence>
<dbReference type="EC" id="4.2.1.47" evidence="4"/>
<dbReference type="InterPro" id="IPR016040">
    <property type="entry name" value="NAD(P)-bd_dom"/>
</dbReference>
<feature type="non-terminal residue" evidence="11">
    <location>
        <position position="1"/>
    </location>
</feature>
<dbReference type="SUPFAM" id="SSF51735">
    <property type="entry name" value="NAD(P)-binding Rossmann-fold domains"/>
    <property type="match status" value="1"/>
</dbReference>
<name>A0A0V1AGZ7_9BILA</name>
<dbReference type="EMBL" id="JYDQ01000002">
    <property type="protein sequence ID" value="KRY23628.1"/>
    <property type="molecule type" value="Genomic_DNA"/>
</dbReference>
<gene>
    <name evidence="11" type="primary">POLE2</name>
    <name evidence="11" type="ORF">T12_15647</name>
</gene>
<comment type="similarity">
    <text evidence="3">Belongs to the NAD(P)-dependent epimerase/dehydratase family. GDP-mannose 4,6-dehydratase subfamily.</text>
</comment>
<evidence type="ECO:0000259" key="9">
    <source>
        <dbReference type="Pfam" id="PF12213"/>
    </source>
</evidence>
<keyword evidence="5" id="KW-0235">DNA replication</keyword>
<comment type="caution">
    <text evidence="11">The sequence shown here is derived from an EMBL/GenBank/DDBJ whole genome shotgun (WGS) entry which is preliminary data.</text>
</comment>
<feature type="domain" description="DNA polymerase alpha/delta/epsilon subunit B" evidence="8">
    <location>
        <begin position="302"/>
        <end position="506"/>
    </location>
</feature>
<evidence type="ECO:0000256" key="2">
    <source>
        <dbReference type="ARBA" id="ARBA00004912"/>
    </source>
</evidence>
<dbReference type="FunFam" id="3.40.50.720:FF:000924">
    <property type="entry name" value="GDP-mannose 4,6 dehydratase"/>
    <property type="match status" value="1"/>
</dbReference>
<dbReference type="PANTHER" id="PTHR43715">
    <property type="entry name" value="GDP-MANNOSE 4,6-DEHYDRATASE"/>
    <property type="match status" value="1"/>
</dbReference>
<evidence type="ECO:0000259" key="10">
    <source>
        <dbReference type="Pfam" id="PF16363"/>
    </source>
</evidence>
<evidence type="ECO:0000313" key="11">
    <source>
        <dbReference type="EMBL" id="KRY23628.1"/>
    </source>
</evidence>
<dbReference type="CDD" id="cd05260">
    <property type="entry name" value="GDP_MD_SDR_e"/>
    <property type="match status" value="1"/>
</dbReference>
<dbReference type="AlphaFoldDB" id="A0A0V1AGZ7"/>
<dbReference type="GO" id="GO:0003677">
    <property type="term" value="F:DNA binding"/>
    <property type="evidence" value="ECO:0007669"/>
    <property type="project" value="InterPro"/>
</dbReference>
<dbReference type="Pfam" id="PF04042">
    <property type="entry name" value="DNA_pol_E_B"/>
    <property type="match status" value="1"/>
</dbReference>
<dbReference type="Gene3D" id="1.10.8.60">
    <property type="match status" value="1"/>
</dbReference>
<evidence type="ECO:0000259" key="8">
    <source>
        <dbReference type="Pfam" id="PF04042"/>
    </source>
</evidence>